<protein>
    <recommendedName>
        <fullName evidence="5">Outer membrane lipoprotein-sorting protein</fullName>
    </recommendedName>
</protein>
<dbReference type="AlphaFoldDB" id="A0A917HAI8"/>
<dbReference type="SUPFAM" id="SSF89392">
    <property type="entry name" value="Prokaryotic lipoproteins and lipoprotein localization factors"/>
    <property type="match status" value="1"/>
</dbReference>
<evidence type="ECO:0000256" key="1">
    <source>
        <dbReference type="ARBA" id="ARBA00022729"/>
    </source>
</evidence>
<comment type="caution">
    <text evidence="3">The sequence shown here is derived from an EMBL/GenBank/DDBJ whole genome shotgun (WGS) entry which is preliminary data.</text>
</comment>
<dbReference type="RefSeq" id="WP_188553466.1">
    <property type="nucleotide sequence ID" value="NZ_BMGT01000002.1"/>
</dbReference>
<dbReference type="Gene3D" id="2.50.20.10">
    <property type="entry name" value="Lipoprotein localisation LolA/LolB/LppX"/>
    <property type="match status" value="1"/>
</dbReference>
<evidence type="ECO:0008006" key="5">
    <source>
        <dbReference type="Google" id="ProtNLM"/>
    </source>
</evidence>
<dbReference type="Proteomes" id="UP000647241">
    <property type="component" value="Unassembled WGS sequence"/>
</dbReference>
<feature type="chain" id="PRO_5036696035" description="Outer membrane lipoprotein-sorting protein" evidence="2">
    <location>
        <begin position="28"/>
        <end position="238"/>
    </location>
</feature>
<name>A0A917HAI8_9BACT</name>
<keyword evidence="4" id="KW-1185">Reference proteome</keyword>
<dbReference type="EMBL" id="BMGT01000002">
    <property type="protein sequence ID" value="GGG72650.1"/>
    <property type="molecule type" value="Genomic_DNA"/>
</dbReference>
<evidence type="ECO:0000256" key="2">
    <source>
        <dbReference type="SAM" id="SignalP"/>
    </source>
</evidence>
<accession>A0A917HAI8</accession>
<organism evidence="3 4">
    <name type="scientific">Edaphobacter dinghuensis</name>
    <dbReference type="NCBI Taxonomy" id="1560005"/>
    <lineage>
        <taxon>Bacteria</taxon>
        <taxon>Pseudomonadati</taxon>
        <taxon>Acidobacteriota</taxon>
        <taxon>Terriglobia</taxon>
        <taxon>Terriglobales</taxon>
        <taxon>Acidobacteriaceae</taxon>
        <taxon>Edaphobacter</taxon>
    </lineage>
</organism>
<reference evidence="3" key="2">
    <citation type="submission" date="2020-09" db="EMBL/GenBank/DDBJ databases">
        <authorList>
            <person name="Sun Q."/>
            <person name="Zhou Y."/>
        </authorList>
    </citation>
    <scope>NUCLEOTIDE SEQUENCE</scope>
    <source>
        <strain evidence="3">CGMCC 1.12997</strain>
    </source>
</reference>
<reference evidence="3" key="1">
    <citation type="journal article" date="2014" name="Int. J. Syst. Evol. Microbiol.">
        <title>Complete genome sequence of Corynebacterium casei LMG S-19264T (=DSM 44701T), isolated from a smear-ripened cheese.</title>
        <authorList>
            <consortium name="US DOE Joint Genome Institute (JGI-PGF)"/>
            <person name="Walter F."/>
            <person name="Albersmeier A."/>
            <person name="Kalinowski J."/>
            <person name="Ruckert C."/>
        </authorList>
    </citation>
    <scope>NUCLEOTIDE SEQUENCE</scope>
    <source>
        <strain evidence="3">CGMCC 1.12997</strain>
    </source>
</reference>
<gene>
    <name evidence="3" type="ORF">GCM10011585_13860</name>
</gene>
<dbReference type="InterPro" id="IPR029046">
    <property type="entry name" value="LolA/LolB/LppX"/>
</dbReference>
<evidence type="ECO:0000313" key="3">
    <source>
        <dbReference type="EMBL" id="GGG72650.1"/>
    </source>
</evidence>
<feature type="signal peptide" evidence="2">
    <location>
        <begin position="1"/>
        <end position="27"/>
    </location>
</feature>
<proteinExistence type="predicted"/>
<evidence type="ECO:0000313" key="4">
    <source>
        <dbReference type="Proteomes" id="UP000647241"/>
    </source>
</evidence>
<sequence>MTPFRRVATTFLIAAAALLITPLSSFAQPKPADLNTVLHQMDQASTRFKSAEADFRWDIYERVVKETTTQNGTIYFLKNGSSLQMGAQIKPPSAKFIEYKNGSLQLFDPGSDHLTILSAGNNQAQYESFLTLGFGGSGTDLAKAWNITDLGTEPINDGSKMVTTTKLDLVSKDPNVRNMVSHIIIWVDPTRAVSLKQQFFMPSEDQRTTYFTNIRYNQSVNTKPFALKTDKKTTVDRR</sequence>
<keyword evidence="1 2" id="KW-0732">Signal</keyword>